<organism evidence="3 4">
    <name type="scientific">Trametes coccinea (strain BRFM310)</name>
    <name type="common">Pycnoporus coccineus</name>
    <dbReference type="NCBI Taxonomy" id="1353009"/>
    <lineage>
        <taxon>Eukaryota</taxon>
        <taxon>Fungi</taxon>
        <taxon>Dikarya</taxon>
        <taxon>Basidiomycota</taxon>
        <taxon>Agaricomycotina</taxon>
        <taxon>Agaricomycetes</taxon>
        <taxon>Polyporales</taxon>
        <taxon>Polyporaceae</taxon>
        <taxon>Trametes</taxon>
    </lineage>
</organism>
<dbReference type="AlphaFoldDB" id="A0A1Y2IVA9"/>
<protein>
    <recommendedName>
        <fullName evidence="5">Secreted protein</fullName>
    </recommendedName>
</protein>
<dbReference type="EMBL" id="KZ084094">
    <property type="protein sequence ID" value="OSD05027.1"/>
    <property type="molecule type" value="Genomic_DNA"/>
</dbReference>
<evidence type="ECO:0000256" key="1">
    <source>
        <dbReference type="SAM" id="MobiDB-lite"/>
    </source>
</evidence>
<feature type="compositionally biased region" description="Low complexity" evidence="1">
    <location>
        <begin position="64"/>
        <end position="74"/>
    </location>
</feature>
<sequence>MGDGLVRRGLAAHVLFLIPTVIVSSRISRPRCFADTLVRLQSRFGAWRVDRSSSRQERPEHPISADFSTSSASSYQPSGAGADGHLSALVPLVMG</sequence>
<feature type="chain" id="PRO_5012079001" description="Secreted protein" evidence="2">
    <location>
        <begin position="25"/>
        <end position="95"/>
    </location>
</feature>
<accession>A0A1Y2IVA9</accession>
<feature type="region of interest" description="Disordered" evidence="1">
    <location>
        <begin position="49"/>
        <end position="82"/>
    </location>
</feature>
<name>A0A1Y2IVA9_TRAC3</name>
<feature type="compositionally biased region" description="Basic and acidic residues" evidence="1">
    <location>
        <begin position="49"/>
        <end position="63"/>
    </location>
</feature>
<dbReference type="OrthoDB" id="10388787at2759"/>
<feature type="signal peptide" evidence="2">
    <location>
        <begin position="1"/>
        <end position="24"/>
    </location>
</feature>
<evidence type="ECO:0008006" key="5">
    <source>
        <dbReference type="Google" id="ProtNLM"/>
    </source>
</evidence>
<evidence type="ECO:0000256" key="2">
    <source>
        <dbReference type="SAM" id="SignalP"/>
    </source>
</evidence>
<evidence type="ECO:0000313" key="3">
    <source>
        <dbReference type="EMBL" id="OSD05027.1"/>
    </source>
</evidence>
<proteinExistence type="predicted"/>
<keyword evidence="2" id="KW-0732">Signal</keyword>
<reference evidence="3 4" key="1">
    <citation type="journal article" date="2015" name="Biotechnol. Biofuels">
        <title>Enhanced degradation of softwood versus hardwood by the white-rot fungus Pycnoporus coccineus.</title>
        <authorList>
            <person name="Couturier M."/>
            <person name="Navarro D."/>
            <person name="Chevret D."/>
            <person name="Henrissat B."/>
            <person name="Piumi F."/>
            <person name="Ruiz-Duenas F.J."/>
            <person name="Martinez A.T."/>
            <person name="Grigoriev I.V."/>
            <person name="Riley R."/>
            <person name="Lipzen A."/>
            <person name="Berrin J.G."/>
            <person name="Master E.R."/>
            <person name="Rosso M.N."/>
        </authorList>
    </citation>
    <scope>NUCLEOTIDE SEQUENCE [LARGE SCALE GENOMIC DNA]</scope>
    <source>
        <strain evidence="3 4">BRFM310</strain>
    </source>
</reference>
<gene>
    <name evidence="3" type="ORF">PYCCODRAFT_1278042</name>
</gene>
<dbReference type="Proteomes" id="UP000193067">
    <property type="component" value="Unassembled WGS sequence"/>
</dbReference>
<keyword evidence="4" id="KW-1185">Reference proteome</keyword>
<evidence type="ECO:0000313" key="4">
    <source>
        <dbReference type="Proteomes" id="UP000193067"/>
    </source>
</evidence>